<dbReference type="SUPFAM" id="SSF55347">
    <property type="entry name" value="Glyceraldehyde-3-phosphate dehydrogenase-like, C-terminal domain"/>
    <property type="match status" value="1"/>
</dbReference>
<dbReference type="InterPro" id="IPR055170">
    <property type="entry name" value="GFO_IDH_MocA-like_dom"/>
</dbReference>
<feature type="domain" description="Gfo/Idh/MocA-like oxidoreductase N-terminal" evidence="1">
    <location>
        <begin position="61"/>
        <end position="146"/>
    </location>
</feature>
<evidence type="ECO:0000313" key="4">
    <source>
        <dbReference type="Proteomes" id="UP000005092"/>
    </source>
</evidence>
<dbReference type="EMBL" id="JH719381">
    <property type="protein sequence ID" value="EJB04842.1"/>
    <property type="molecule type" value="Genomic_DNA"/>
</dbReference>
<dbReference type="HOGENOM" id="CLU_060076_0_0_5"/>
<gene>
    <name evidence="3" type="ORF">Rleg9DRAFT_3702</name>
</gene>
<reference evidence="3 4" key="1">
    <citation type="submission" date="2012-02" db="EMBL/GenBank/DDBJ databases">
        <title>Improved High-Quality Draft Sequence of Rhizobium leguminosarum bv. trifolii WSM597.</title>
        <authorList>
            <consortium name="US DOE Joint Genome Institute"/>
            <person name="Lucas S."/>
            <person name="Han J."/>
            <person name="Lapidus A."/>
            <person name="Cheng J.-F."/>
            <person name="Goodwin L."/>
            <person name="Pitluck S."/>
            <person name="Peters L."/>
            <person name="Ovchinnikova G."/>
            <person name="Held B."/>
            <person name="Detter J.C."/>
            <person name="Han C."/>
            <person name="Tapia R."/>
            <person name="Land M."/>
            <person name="Hauser L."/>
            <person name="Kyrpides N."/>
            <person name="Ivanova N."/>
            <person name="Pagani I."/>
            <person name="Brau L."/>
            <person name="Yates R."/>
            <person name="O'Hara G."/>
            <person name="Rui T."/>
            <person name="Howieson J."/>
            <person name="Reeve W."/>
            <person name="Woyke T."/>
        </authorList>
    </citation>
    <scope>NUCLEOTIDE SEQUENCE [LARGE SCALE GENOMIC DNA]</scope>
    <source>
        <strain evidence="3 4">WSM597</strain>
    </source>
</reference>
<protein>
    <submittedName>
        <fullName evidence="3">Putative dehydrogenase</fullName>
    </submittedName>
</protein>
<dbReference type="PANTHER" id="PTHR42840">
    <property type="entry name" value="NAD(P)-BINDING ROSSMANN-FOLD SUPERFAMILY PROTEIN-RELATED"/>
    <property type="match status" value="1"/>
</dbReference>
<feature type="domain" description="GFO/IDH/MocA-like oxidoreductase" evidence="2">
    <location>
        <begin position="160"/>
        <end position="297"/>
    </location>
</feature>
<accession>I9NDQ6</accession>
<dbReference type="Pfam" id="PF22725">
    <property type="entry name" value="GFO_IDH_MocA_C3"/>
    <property type="match status" value="1"/>
</dbReference>
<organism evidence="3 4">
    <name type="scientific">Rhizobium leguminosarum bv. trifolii WSM597</name>
    <dbReference type="NCBI Taxonomy" id="754764"/>
    <lineage>
        <taxon>Bacteria</taxon>
        <taxon>Pseudomonadati</taxon>
        <taxon>Pseudomonadota</taxon>
        <taxon>Alphaproteobacteria</taxon>
        <taxon>Hyphomicrobiales</taxon>
        <taxon>Rhizobiaceae</taxon>
        <taxon>Rhizobium/Agrobacterium group</taxon>
        <taxon>Rhizobium</taxon>
    </lineage>
</organism>
<dbReference type="Proteomes" id="UP000005092">
    <property type="component" value="Unassembled WGS sequence"/>
</dbReference>
<dbReference type="InterPro" id="IPR000683">
    <property type="entry name" value="Gfo/Idh/MocA-like_OxRdtase_N"/>
</dbReference>
<dbReference type="SUPFAM" id="SSF51735">
    <property type="entry name" value="NAD(P)-binding Rossmann-fold domains"/>
    <property type="match status" value="1"/>
</dbReference>
<proteinExistence type="predicted"/>
<evidence type="ECO:0000259" key="2">
    <source>
        <dbReference type="Pfam" id="PF22725"/>
    </source>
</evidence>
<dbReference type="Gene3D" id="3.30.360.10">
    <property type="entry name" value="Dihydrodipicolinate Reductase, domain 2"/>
    <property type="match status" value="1"/>
</dbReference>
<dbReference type="AlphaFoldDB" id="I9NDQ6"/>
<dbReference type="Pfam" id="PF01408">
    <property type="entry name" value="GFO_IDH_MocA"/>
    <property type="match status" value="1"/>
</dbReference>
<evidence type="ECO:0000313" key="3">
    <source>
        <dbReference type="EMBL" id="EJB04842.1"/>
    </source>
</evidence>
<evidence type="ECO:0000259" key="1">
    <source>
        <dbReference type="Pfam" id="PF01408"/>
    </source>
</evidence>
<dbReference type="GO" id="GO:0000166">
    <property type="term" value="F:nucleotide binding"/>
    <property type="evidence" value="ECO:0007669"/>
    <property type="project" value="InterPro"/>
</dbReference>
<sequence length="395" mass="44252">MPAPAANDSREENMARLGIILHGVTGRMGYNQHLVRSILAFRDQGGITLKSGEKLEIDPIIVGRNGVKMEELAKRHNIKRWSTDLDAALANPDDTIFFDAGTTLMRAELLSRALDAGKHVYCEKPISDDLQVAIDLARKARRSGLKHGVVQDKLFLPGLRKLALLRDSGFFGKILSVRGEFGYWVFEGDWGVPAQRPSWNYRKGDGGGIILDMLCHWRYVLDNLFGEVKAVSCLGATHIPRRIDEQGKPYDCDTDDAAYATFELDGGAIAQINSSWAVRVRRDDLVTFQVDGTNGSAVAGLTKCWSQHRVNTPKPVWNPDQPQTIDFYKTWDEVPDTQAFDNGFKVQWEMFIRHVVEDAPWPYGLEAGAKGVQLAELGLKSWAERRWLDVPALEF</sequence>
<dbReference type="PANTHER" id="PTHR42840:SF8">
    <property type="entry name" value="OXIDOREDUCTASE"/>
    <property type="match status" value="1"/>
</dbReference>
<name>I9NDQ6_RHILT</name>
<dbReference type="InterPro" id="IPR036291">
    <property type="entry name" value="NAD(P)-bd_dom_sf"/>
</dbReference>
<dbReference type="Gene3D" id="3.40.50.720">
    <property type="entry name" value="NAD(P)-binding Rossmann-like Domain"/>
    <property type="match status" value="1"/>
</dbReference>